<dbReference type="Proteomes" id="UP001356427">
    <property type="component" value="Unassembled WGS sequence"/>
</dbReference>
<evidence type="ECO:0000256" key="1">
    <source>
        <dbReference type="SAM" id="MobiDB-lite"/>
    </source>
</evidence>
<comment type="caution">
    <text evidence="3">The sequence shown here is derived from an EMBL/GenBank/DDBJ whole genome shotgun (WGS) entry which is preliminary data.</text>
</comment>
<feature type="compositionally biased region" description="Basic and acidic residues" evidence="1">
    <location>
        <begin position="158"/>
        <end position="172"/>
    </location>
</feature>
<name>A0AAN8R5D4_9TELE</name>
<dbReference type="SUPFAM" id="SSF56317">
    <property type="entry name" value="Carbon-nitrogen hydrolase"/>
    <property type="match status" value="1"/>
</dbReference>
<feature type="region of interest" description="Disordered" evidence="1">
    <location>
        <begin position="145"/>
        <end position="221"/>
    </location>
</feature>
<evidence type="ECO:0008006" key="5">
    <source>
        <dbReference type="Google" id="ProtNLM"/>
    </source>
</evidence>
<dbReference type="InterPro" id="IPR040154">
    <property type="entry name" value="Biotinidase/VNN"/>
</dbReference>
<feature type="chain" id="PRO_5043055165" description="Biotinidase" evidence="2">
    <location>
        <begin position="26"/>
        <end position="221"/>
    </location>
</feature>
<evidence type="ECO:0000313" key="4">
    <source>
        <dbReference type="Proteomes" id="UP001356427"/>
    </source>
</evidence>
<dbReference type="EMBL" id="JAGTTL010000004">
    <property type="protein sequence ID" value="KAK6324184.1"/>
    <property type="molecule type" value="Genomic_DNA"/>
</dbReference>
<proteinExistence type="predicted"/>
<sequence>MSLRVLLAVAAVAVLCLFPVTLTRAGDRTDGSRGQSYVAAVYEHRVILNPAPHVPLSRAAALKHMMSNLDVYEEQAARAAEQGAQIIVFPEDGLQGFNFSRLSISAYLETIPDPHAMEGPSPGGWLSPESMCGSGHDCPLFGPRSQCSGASSPDTDCDQERGDRAEGEEQKLEPGLSKLTLTKTHPLHHGNDDPKGDPKTISSPAPTTHSPAPIILLTKSV</sequence>
<feature type="compositionally biased region" description="Basic and acidic residues" evidence="1">
    <location>
        <begin position="189"/>
        <end position="198"/>
    </location>
</feature>
<feature type="compositionally biased region" description="Polar residues" evidence="1">
    <location>
        <begin position="145"/>
        <end position="154"/>
    </location>
</feature>
<reference evidence="3 4" key="1">
    <citation type="submission" date="2021-04" db="EMBL/GenBank/DDBJ databases">
        <authorList>
            <person name="De Guttry C."/>
            <person name="Zahm M."/>
            <person name="Klopp C."/>
            <person name="Cabau C."/>
            <person name="Louis A."/>
            <person name="Berthelot C."/>
            <person name="Parey E."/>
            <person name="Roest Crollius H."/>
            <person name="Montfort J."/>
            <person name="Robinson-Rechavi M."/>
            <person name="Bucao C."/>
            <person name="Bouchez O."/>
            <person name="Gislard M."/>
            <person name="Lluch J."/>
            <person name="Milhes M."/>
            <person name="Lampietro C."/>
            <person name="Lopez Roques C."/>
            <person name="Donnadieu C."/>
            <person name="Braasch I."/>
            <person name="Desvignes T."/>
            <person name="Postlethwait J."/>
            <person name="Bobe J."/>
            <person name="Wedekind C."/>
            <person name="Guiguen Y."/>
        </authorList>
    </citation>
    <scope>NUCLEOTIDE SEQUENCE [LARGE SCALE GENOMIC DNA]</scope>
    <source>
        <strain evidence="3">Cs_M1</strain>
        <tissue evidence="3">Blood</tissue>
    </source>
</reference>
<dbReference type="PANTHER" id="PTHR10609">
    <property type="entry name" value="BIOTINIDASE-RELATED"/>
    <property type="match status" value="1"/>
</dbReference>
<dbReference type="InterPro" id="IPR036526">
    <property type="entry name" value="C-N_Hydrolase_sf"/>
</dbReference>
<evidence type="ECO:0000256" key="2">
    <source>
        <dbReference type="SAM" id="SignalP"/>
    </source>
</evidence>
<feature type="signal peptide" evidence="2">
    <location>
        <begin position="1"/>
        <end position="25"/>
    </location>
</feature>
<accession>A0AAN8R5D4</accession>
<keyword evidence="4" id="KW-1185">Reference proteome</keyword>
<organism evidence="3 4">
    <name type="scientific">Coregonus suidteri</name>
    <dbReference type="NCBI Taxonomy" id="861788"/>
    <lineage>
        <taxon>Eukaryota</taxon>
        <taxon>Metazoa</taxon>
        <taxon>Chordata</taxon>
        <taxon>Craniata</taxon>
        <taxon>Vertebrata</taxon>
        <taxon>Euteleostomi</taxon>
        <taxon>Actinopterygii</taxon>
        <taxon>Neopterygii</taxon>
        <taxon>Teleostei</taxon>
        <taxon>Protacanthopterygii</taxon>
        <taxon>Salmoniformes</taxon>
        <taxon>Salmonidae</taxon>
        <taxon>Coregoninae</taxon>
        <taxon>Coregonus</taxon>
    </lineage>
</organism>
<dbReference type="PANTHER" id="PTHR10609:SF14">
    <property type="entry name" value="BIOTINIDASE"/>
    <property type="match status" value="1"/>
</dbReference>
<dbReference type="Gene3D" id="3.60.110.10">
    <property type="entry name" value="Carbon-nitrogen hydrolase"/>
    <property type="match status" value="1"/>
</dbReference>
<evidence type="ECO:0000313" key="3">
    <source>
        <dbReference type="EMBL" id="KAK6324184.1"/>
    </source>
</evidence>
<dbReference type="AlphaFoldDB" id="A0AAN8R5D4"/>
<feature type="compositionally biased region" description="Low complexity" evidence="1">
    <location>
        <begin position="200"/>
        <end position="215"/>
    </location>
</feature>
<gene>
    <name evidence="3" type="ORF">J4Q44_G00065230</name>
</gene>
<keyword evidence="2" id="KW-0732">Signal</keyword>
<protein>
    <recommendedName>
        <fullName evidence="5">Biotinidase</fullName>
    </recommendedName>
</protein>